<organism evidence="4 5">
    <name type="scientific">Octopus vulgaris</name>
    <name type="common">Common octopus</name>
    <dbReference type="NCBI Taxonomy" id="6645"/>
    <lineage>
        <taxon>Eukaryota</taxon>
        <taxon>Metazoa</taxon>
        <taxon>Spiralia</taxon>
        <taxon>Lophotrochozoa</taxon>
        <taxon>Mollusca</taxon>
        <taxon>Cephalopoda</taxon>
        <taxon>Coleoidea</taxon>
        <taxon>Octopodiformes</taxon>
        <taxon>Octopoda</taxon>
        <taxon>Incirrata</taxon>
        <taxon>Octopodidae</taxon>
        <taxon>Octopus</taxon>
    </lineage>
</organism>
<gene>
    <name evidence="4" type="ORF">OCTVUL_1B020984</name>
</gene>
<dbReference type="PANTHER" id="PTHR22420">
    <property type="entry name" value="PROTEIN FAM81A"/>
    <property type="match status" value="1"/>
</dbReference>
<dbReference type="Proteomes" id="UP001162480">
    <property type="component" value="Chromosome 2"/>
</dbReference>
<accession>A0AA36AQ88</accession>
<evidence type="ECO:0000256" key="3">
    <source>
        <dbReference type="SAM" id="Coils"/>
    </source>
</evidence>
<dbReference type="PANTHER" id="PTHR22420:SF4">
    <property type="entry name" value="PROTEIN FAM81A"/>
    <property type="match status" value="1"/>
</dbReference>
<reference evidence="4" key="1">
    <citation type="submission" date="2023-08" db="EMBL/GenBank/DDBJ databases">
        <authorList>
            <person name="Alioto T."/>
            <person name="Alioto T."/>
            <person name="Gomez Garrido J."/>
        </authorList>
    </citation>
    <scope>NUCLEOTIDE SEQUENCE</scope>
</reference>
<dbReference type="EMBL" id="OX597815">
    <property type="protein sequence ID" value="CAI9718802.1"/>
    <property type="molecule type" value="Genomic_DNA"/>
</dbReference>
<evidence type="ECO:0008006" key="6">
    <source>
        <dbReference type="Google" id="ProtNLM"/>
    </source>
</evidence>
<keyword evidence="5" id="KW-1185">Reference proteome</keyword>
<evidence type="ECO:0000313" key="5">
    <source>
        <dbReference type="Proteomes" id="UP001162480"/>
    </source>
</evidence>
<dbReference type="InterPro" id="IPR029619">
    <property type="entry name" value="FAM81"/>
</dbReference>
<sequence>MYCLGNGPQSQFLLFHKGQPIDICQKLRMNAPQLPPIGQAHDSHYQGISQLDTIEGRLQQQERLSEVLINQALKIKEEILQELRDGSGAKVQPAKLMLKEHIAMITNVVNSLNHDIQKMEKKIGSRDYALSESNKAIKSLEIHHAKSLTDLKARIVRCDSSIAKLNSIQKQCNDAIKFQTDCVNNLEKELEKLRHETEYKLLTVSGKLDKNSTAYQRNIESIQANSNLNVSNVETKTQMLFEEIKTSLESQIRNIENDVKNLDLTLMNSVRQENNGQLQHLYTIEEKWLQKQQEIEQQFKNFEEKLSSNEKSLDEFKHSMKDQLNTVYKQLQKNMDHWKEECRSGFLAVHEGLSNMDKIVDGKCLLMEQLLRKEISQIRKMIYELI</sequence>
<protein>
    <recommendedName>
        <fullName evidence="6">Protein FAM81B</fullName>
    </recommendedName>
</protein>
<name>A0AA36AQ88_OCTVU</name>
<evidence type="ECO:0000256" key="1">
    <source>
        <dbReference type="ARBA" id="ARBA00023054"/>
    </source>
</evidence>
<proteinExistence type="inferred from homology"/>
<evidence type="ECO:0000313" key="4">
    <source>
        <dbReference type="EMBL" id="CAI9718802.1"/>
    </source>
</evidence>
<dbReference type="AlphaFoldDB" id="A0AA36AQ88"/>
<feature type="coiled-coil region" evidence="3">
    <location>
        <begin position="245"/>
        <end position="341"/>
    </location>
</feature>
<dbReference type="SUPFAM" id="SSF58113">
    <property type="entry name" value="Apolipoprotein A-I"/>
    <property type="match status" value="1"/>
</dbReference>
<keyword evidence="1 3" id="KW-0175">Coiled coil</keyword>
<evidence type="ECO:0000256" key="2">
    <source>
        <dbReference type="ARBA" id="ARBA00046344"/>
    </source>
</evidence>
<feature type="coiled-coil region" evidence="3">
    <location>
        <begin position="51"/>
        <end position="78"/>
    </location>
</feature>
<comment type="similarity">
    <text evidence="2">Belongs to the FAM81 family.</text>
</comment>